<dbReference type="InterPro" id="IPR011453">
    <property type="entry name" value="DUF1559"/>
</dbReference>
<keyword evidence="4" id="KW-1185">Reference proteome</keyword>
<feature type="domain" description="DUF1559" evidence="2">
    <location>
        <begin position="35"/>
        <end position="306"/>
    </location>
</feature>
<evidence type="ECO:0000256" key="1">
    <source>
        <dbReference type="SAM" id="Phobius"/>
    </source>
</evidence>
<dbReference type="Pfam" id="PF07963">
    <property type="entry name" value="N_methyl"/>
    <property type="match status" value="1"/>
</dbReference>
<dbReference type="NCBIfam" id="TIGR02532">
    <property type="entry name" value="IV_pilin_GFxxxE"/>
    <property type="match status" value="1"/>
</dbReference>
<dbReference type="EMBL" id="JABRWO010000009">
    <property type="protein sequence ID" value="MBA2116149.1"/>
    <property type="molecule type" value="Genomic_DNA"/>
</dbReference>
<dbReference type="NCBIfam" id="TIGR04294">
    <property type="entry name" value="pre_pil_HX9DG"/>
    <property type="match status" value="1"/>
</dbReference>
<dbReference type="RefSeq" id="WP_207397571.1">
    <property type="nucleotide sequence ID" value="NZ_JABRWO010000009.1"/>
</dbReference>
<keyword evidence="1" id="KW-1133">Transmembrane helix</keyword>
<evidence type="ECO:0000259" key="2">
    <source>
        <dbReference type="Pfam" id="PF07596"/>
    </source>
</evidence>
<dbReference type="PANTHER" id="PTHR30093:SF2">
    <property type="entry name" value="TYPE II SECRETION SYSTEM PROTEIN H"/>
    <property type="match status" value="1"/>
</dbReference>
<dbReference type="Proteomes" id="UP000551616">
    <property type="component" value="Unassembled WGS sequence"/>
</dbReference>
<evidence type="ECO:0000313" key="3">
    <source>
        <dbReference type="EMBL" id="MBA2116149.1"/>
    </source>
</evidence>
<feature type="transmembrane region" description="Helical" evidence="1">
    <location>
        <begin position="12"/>
        <end position="34"/>
    </location>
</feature>
<dbReference type="Gene3D" id="3.30.700.10">
    <property type="entry name" value="Glycoprotein, Type 4 Pilin"/>
    <property type="match status" value="1"/>
</dbReference>
<proteinExistence type="predicted"/>
<keyword evidence="1" id="KW-0472">Membrane</keyword>
<gene>
    <name evidence="3" type="ORF">HOV93_33380</name>
</gene>
<dbReference type="Pfam" id="PF07596">
    <property type="entry name" value="SBP_bac_10"/>
    <property type="match status" value="1"/>
</dbReference>
<evidence type="ECO:0000313" key="4">
    <source>
        <dbReference type="Proteomes" id="UP000551616"/>
    </source>
</evidence>
<dbReference type="SUPFAM" id="SSF54523">
    <property type="entry name" value="Pili subunits"/>
    <property type="match status" value="1"/>
</dbReference>
<dbReference type="InterPro" id="IPR012902">
    <property type="entry name" value="N_methyl_site"/>
</dbReference>
<sequence length="342" mass="36712">MTLRNRTHRGFTLVELLVVIAIIGILIALLLPAVQQAREAARRMQCTNNLKQLGLALHNYHDTSGSFVALRGGNYGYQSGHVGLLPFLEQGNLYDQISHPSGSFPTFGPQPWKDFDPWLVSVDMFLCPTQPSHIMDSDPTGWNGDRKRNSYMYCMGDSIDASPTNFRGMFAKYSYLKFRDCVDGTSNTIFMAERRLPVSAGDKGHVLTGNSSAASTPTNCRGEFNNATKQYFTPGNTANFPGINWVDGSMSVGGFNTIMPPNSPSCMTGSSGNNNGIHSAGSLHQGGCNVLFGDASVHFVPETIDSGDQSADSDLGGTGGLSPFGVWGALGTRGGSEVNESF</sequence>
<dbReference type="PANTHER" id="PTHR30093">
    <property type="entry name" value="GENERAL SECRETION PATHWAY PROTEIN G"/>
    <property type="match status" value="1"/>
</dbReference>
<organism evidence="3 4">
    <name type="scientific">Bremerella alba</name>
    <dbReference type="NCBI Taxonomy" id="980252"/>
    <lineage>
        <taxon>Bacteria</taxon>
        <taxon>Pseudomonadati</taxon>
        <taxon>Planctomycetota</taxon>
        <taxon>Planctomycetia</taxon>
        <taxon>Pirellulales</taxon>
        <taxon>Pirellulaceae</taxon>
        <taxon>Bremerella</taxon>
    </lineage>
</organism>
<protein>
    <recommendedName>
        <fullName evidence="2">DUF1559 domain-containing protein</fullName>
    </recommendedName>
</protein>
<dbReference type="PROSITE" id="PS00409">
    <property type="entry name" value="PROKAR_NTER_METHYL"/>
    <property type="match status" value="1"/>
</dbReference>
<name>A0A7V8V719_9BACT</name>
<dbReference type="InterPro" id="IPR027558">
    <property type="entry name" value="Pre_pil_HX9DG_C"/>
</dbReference>
<dbReference type="InterPro" id="IPR045584">
    <property type="entry name" value="Pilin-like"/>
</dbReference>
<keyword evidence="1" id="KW-0812">Transmembrane</keyword>
<comment type="caution">
    <text evidence="3">The sequence shown here is derived from an EMBL/GenBank/DDBJ whole genome shotgun (WGS) entry which is preliminary data.</text>
</comment>
<reference evidence="3 4" key="1">
    <citation type="submission" date="2020-05" db="EMBL/GenBank/DDBJ databases">
        <title>Bremerella alba sp. nov., a novel planctomycete isolated from the surface of the macroalga Fucus spiralis.</title>
        <authorList>
            <person name="Godinho O."/>
            <person name="Botelho R."/>
            <person name="Albuquerque L."/>
            <person name="Wiegand S."/>
            <person name="Da Costa M.S."/>
            <person name="Lobo-Da-Cunha A."/>
            <person name="Jogler C."/>
            <person name="Lage O.M."/>
        </authorList>
    </citation>
    <scope>NUCLEOTIDE SEQUENCE [LARGE SCALE GENOMIC DNA]</scope>
    <source>
        <strain evidence="3 4">FF15</strain>
    </source>
</reference>
<accession>A0A7V8V719</accession>
<dbReference type="AlphaFoldDB" id="A0A7V8V719"/>